<organism evidence="1 2">
    <name type="scientific">Candidatus Woesebacteria bacterium RIFCSPLOWO2_01_FULL_37_19</name>
    <dbReference type="NCBI Taxonomy" id="1802514"/>
    <lineage>
        <taxon>Bacteria</taxon>
        <taxon>Candidatus Woeseibacteriota</taxon>
    </lineage>
</organism>
<accession>A0A1F8BDE2</accession>
<evidence type="ECO:0008006" key="3">
    <source>
        <dbReference type="Google" id="ProtNLM"/>
    </source>
</evidence>
<dbReference type="SUPFAM" id="SSF48019">
    <property type="entry name" value="post-AAA+ oligomerization domain-like"/>
    <property type="match status" value="1"/>
</dbReference>
<evidence type="ECO:0000313" key="1">
    <source>
        <dbReference type="EMBL" id="OGM61395.1"/>
    </source>
</evidence>
<dbReference type="Gene3D" id="1.20.272.10">
    <property type="match status" value="1"/>
</dbReference>
<protein>
    <recommendedName>
        <fullName evidence="3">DNA polymerase III delta N-terminal domain-containing protein</fullName>
    </recommendedName>
</protein>
<evidence type="ECO:0000313" key="2">
    <source>
        <dbReference type="Proteomes" id="UP000177501"/>
    </source>
</evidence>
<dbReference type="GO" id="GO:0003677">
    <property type="term" value="F:DNA binding"/>
    <property type="evidence" value="ECO:0007669"/>
    <property type="project" value="InterPro"/>
</dbReference>
<sequence>MKIILLHGDNSLKSYERLQTFVDVAKKRGWEVKKIYDNSQKLSEILNAVSLFNKVFLFILDDISLLNKNESVWLKNNINKIDGTLVIYHKDLIPQTYLKLLPVSIKKEEYRLPKLVWSFLESFYPKNGKNVYFIYHELIKNEPIELVFYLLANHVRDLFWVREEIKSVPYPTWRVGKLAKQANKFDKKALDEIIELLAKADIKSKTSQDNLSDALDFIIATKLE</sequence>
<dbReference type="STRING" id="1802514.A2955_00350"/>
<dbReference type="EMBL" id="MGHA01000003">
    <property type="protein sequence ID" value="OGM61395.1"/>
    <property type="molecule type" value="Genomic_DNA"/>
</dbReference>
<dbReference type="InterPro" id="IPR008921">
    <property type="entry name" value="DNA_pol3_clamp-load_cplx_C"/>
</dbReference>
<name>A0A1F8BDE2_9BACT</name>
<gene>
    <name evidence="1" type="ORF">A2955_00350</name>
</gene>
<dbReference type="AlphaFoldDB" id="A0A1F8BDE2"/>
<dbReference type="GO" id="GO:0006260">
    <property type="term" value="P:DNA replication"/>
    <property type="evidence" value="ECO:0007669"/>
    <property type="project" value="InterPro"/>
</dbReference>
<reference evidence="1 2" key="1">
    <citation type="journal article" date="2016" name="Nat. Commun.">
        <title>Thousands of microbial genomes shed light on interconnected biogeochemical processes in an aquifer system.</title>
        <authorList>
            <person name="Anantharaman K."/>
            <person name="Brown C.T."/>
            <person name="Hug L.A."/>
            <person name="Sharon I."/>
            <person name="Castelle C.J."/>
            <person name="Probst A.J."/>
            <person name="Thomas B.C."/>
            <person name="Singh A."/>
            <person name="Wilkins M.J."/>
            <person name="Karaoz U."/>
            <person name="Brodie E.L."/>
            <person name="Williams K.H."/>
            <person name="Hubbard S.S."/>
            <person name="Banfield J.F."/>
        </authorList>
    </citation>
    <scope>NUCLEOTIDE SEQUENCE [LARGE SCALE GENOMIC DNA]</scope>
</reference>
<proteinExistence type="predicted"/>
<comment type="caution">
    <text evidence="1">The sequence shown here is derived from an EMBL/GenBank/DDBJ whole genome shotgun (WGS) entry which is preliminary data.</text>
</comment>
<dbReference type="Proteomes" id="UP000177501">
    <property type="component" value="Unassembled WGS sequence"/>
</dbReference>